<dbReference type="GO" id="GO:0000981">
    <property type="term" value="F:DNA-binding transcription factor activity, RNA polymerase II-specific"/>
    <property type="evidence" value="ECO:0007669"/>
    <property type="project" value="TreeGrafter"/>
</dbReference>
<feature type="compositionally biased region" description="Polar residues" evidence="10">
    <location>
        <begin position="314"/>
        <end position="329"/>
    </location>
</feature>
<accession>Q4RP62</accession>
<keyword evidence="7" id="KW-0238">DNA-binding</keyword>
<dbReference type="Pfam" id="PF00096">
    <property type="entry name" value="zf-C2H2"/>
    <property type="match status" value="1"/>
</dbReference>
<dbReference type="InterPro" id="IPR056436">
    <property type="entry name" value="Znf-C2H2_ZIC1-5/GLI1-3-like"/>
</dbReference>
<dbReference type="OrthoDB" id="3214149at2759"/>
<keyword evidence="8" id="KW-0539">Nucleus</keyword>
<evidence type="ECO:0000256" key="8">
    <source>
        <dbReference type="ARBA" id="ARBA00023242"/>
    </source>
</evidence>
<dbReference type="PROSITE" id="PS00028">
    <property type="entry name" value="ZINC_FINGER_C2H2_1"/>
    <property type="match status" value="1"/>
</dbReference>
<keyword evidence="5 9" id="KW-0863">Zinc-finger</keyword>
<reference evidence="12" key="2">
    <citation type="submission" date="2004-02" db="EMBL/GenBank/DDBJ databases">
        <authorList>
            <consortium name="Genoscope"/>
            <consortium name="Whitehead Institute Centre for Genome Research"/>
        </authorList>
    </citation>
    <scope>NUCLEOTIDE SEQUENCE</scope>
</reference>
<keyword evidence="6" id="KW-0862">Zinc</keyword>
<dbReference type="GO" id="GO:0008270">
    <property type="term" value="F:zinc ion binding"/>
    <property type="evidence" value="ECO:0007669"/>
    <property type="project" value="UniProtKB-KW"/>
</dbReference>
<evidence type="ECO:0000259" key="11">
    <source>
        <dbReference type="PROSITE" id="PS50157"/>
    </source>
</evidence>
<name>Q4RP62_TETNG</name>
<evidence type="ECO:0000313" key="12">
    <source>
        <dbReference type="EMBL" id="CAG09820.1"/>
    </source>
</evidence>
<feature type="domain" description="C2H2-type" evidence="11">
    <location>
        <begin position="122"/>
        <end position="149"/>
    </location>
</feature>
<dbReference type="GO" id="GO:0005634">
    <property type="term" value="C:nucleus"/>
    <property type="evidence" value="ECO:0007669"/>
    <property type="project" value="UniProtKB-SubCell"/>
</dbReference>
<evidence type="ECO:0000256" key="9">
    <source>
        <dbReference type="PROSITE-ProRule" id="PRU00042"/>
    </source>
</evidence>
<dbReference type="Pfam" id="PF23561">
    <property type="entry name" value="zf-C2H2_15"/>
    <property type="match status" value="1"/>
</dbReference>
<evidence type="ECO:0000256" key="3">
    <source>
        <dbReference type="ARBA" id="ARBA00022723"/>
    </source>
</evidence>
<evidence type="ECO:0000256" key="2">
    <source>
        <dbReference type="ARBA" id="ARBA00010831"/>
    </source>
</evidence>
<comment type="caution">
    <text evidence="12">The sequence shown here is derived from an EMBL/GenBank/DDBJ whole genome shotgun (WGS) entry which is preliminary data.</text>
</comment>
<evidence type="ECO:0000256" key="5">
    <source>
        <dbReference type="ARBA" id="ARBA00022771"/>
    </source>
</evidence>
<dbReference type="PROSITE" id="PS50157">
    <property type="entry name" value="ZINC_FINGER_C2H2_2"/>
    <property type="match status" value="2"/>
</dbReference>
<dbReference type="Gene3D" id="3.30.160.60">
    <property type="entry name" value="Classic Zinc Finger"/>
    <property type="match status" value="3"/>
</dbReference>
<evidence type="ECO:0000256" key="10">
    <source>
        <dbReference type="SAM" id="MobiDB-lite"/>
    </source>
</evidence>
<dbReference type="InterPro" id="IPR013087">
    <property type="entry name" value="Znf_C2H2_type"/>
</dbReference>
<dbReference type="Pfam" id="PF18366">
    <property type="entry name" value="zf_ZIC"/>
    <property type="match status" value="1"/>
</dbReference>
<evidence type="ECO:0000256" key="4">
    <source>
        <dbReference type="ARBA" id="ARBA00022737"/>
    </source>
</evidence>
<comment type="similarity">
    <text evidence="2">Belongs to the GLI C2H2-type zinc-finger protein family.</text>
</comment>
<organism evidence="12">
    <name type="scientific">Tetraodon nigroviridis</name>
    <name type="common">Spotted green pufferfish</name>
    <name type="synonym">Chelonodon nigroviridis</name>
    <dbReference type="NCBI Taxonomy" id="99883"/>
    <lineage>
        <taxon>Eukaryota</taxon>
        <taxon>Metazoa</taxon>
        <taxon>Chordata</taxon>
        <taxon>Craniata</taxon>
        <taxon>Vertebrata</taxon>
        <taxon>Euteleostomi</taxon>
        <taxon>Actinopterygii</taxon>
        <taxon>Neopterygii</taxon>
        <taxon>Teleostei</taxon>
        <taxon>Neoteleostei</taxon>
        <taxon>Acanthomorphata</taxon>
        <taxon>Eupercaria</taxon>
        <taxon>Tetraodontiformes</taxon>
        <taxon>Tetradontoidea</taxon>
        <taxon>Tetraodontidae</taxon>
        <taxon>Tetraodon</taxon>
    </lineage>
</organism>
<feature type="domain" description="C2H2-type" evidence="11">
    <location>
        <begin position="150"/>
        <end position="179"/>
    </location>
</feature>
<dbReference type="FunFam" id="3.30.160.60:FF:001330">
    <property type="entry name" value="Zinc finger protein ZIC 4"/>
    <property type="match status" value="1"/>
</dbReference>
<protein>
    <submittedName>
        <fullName evidence="12">(spotted green pufferfish) hypothetical protein</fullName>
    </submittedName>
</protein>
<dbReference type="InterPro" id="IPR041643">
    <property type="entry name" value="Znf_ZIC"/>
</dbReference>
<keyword evidence="4" id="KW-0677">Repeat</keyword>
<reference evidence="12" key="1">
    <citation type="journal article" date="2004" name="Nature">
        <title>Genome duplication in the teleost fish Tetraodon nigroviridis reveals the early vertebrate proto-karyotype.</title>
        <authorList>
            <person name="Jaillon O."/>
            <person name="Aury J.-M."/>
            <person name="Brunet F."/>
            <person name="Petit J.-L."/>
            <person name="Stange-Thomann N."/>
            <person name="Mauceli E."/>
            <person name="Bouneau L."/>
            <person name="Fischer C."/>
            <person name="Ozouf-Costaz C."/>
            <person name="Bernot A."/>
            <person name="Nicaud S."/>
            <person name="Jaffe D."/>
            <person name="Fisher S."/>
            <person name="Lutfalla G."/>
            <person name="Dossat C."/>
            <person name="Segurens B."/>
            <person name="Dasilva C."/>
            <person name="Salanoubat M."/>
            <person name="Levy M."/>
            <person name="Boudet N."/>
            <person name="Castellano S."/>
            <person name="Anthouard V."/>
            <person name="Jubin C."/>
            <person name="Castelli V."/>
            <person name="Katinka M."/>
            <person name="Vacherie B."/>
            <person name="Biemont C."/>
            <person name="Skalli Z."/>
            <person name="Cattolico L."/>
            <person name="Poulain J."/>
            <person name="De Berardinis V."/>
            <person name="Cruaud C."/>
            <person name="Duprat S."/>
            <person name="Brottier P."/>
            <person name="Coutanceau J.-P."/>
            <person name="Gouzy J."/>
            <person name="Parra G."/>
            <person name="Lardier G."/>
            <person name="Chapple C."/>
            <person name="McKernan K.J."/>
            <person name="McEwan P."/>
            <person name="Bosak S."/>
            <person name="Kellis M."/>
            <person name="Volff J.-N."/>
            <person name="Guigo R."/>
            <person name="Zody M.C."/>
            <person name="Mesirov J."/>
            <person name="Lindblad-Toh K."/>
            <person name="Birren B."/>
            <person name="Nusbaum C."/>
            <person name="Kahn D."/>
            <person name="Robinson-Rechavi M."/>
            <person name="Laudet V."/>
            <person name="Schachter V."/>
            <person name="Quetier F."/>
            <person name="Saurin W."/>
            <person name="Scarpelli C."/>
            <person name="Wincker P."/>
            <person name="Lander E.S."/>
            <person name="Weissenbach J."/>
            <person name="Roest Crollius H."/>
        </authorList>
    </citation>
    <scope>NUCLEOTIDE SEQUENCE [LARGE SCALE GENOMIC DNA]</scope>
</reference>
<dbReference type="SUPFAM" id="SSF57667">
    <property type="entry name" value="beta-beta-alpha zinc fingers"/>
    <property type="match status" value="1"/>
</dbReference>
<gene>
    <name evidence="12" type="ORF">GSTENG00031261001</name>
</gene>
<proteinExistence type="inferred from homology"/>
<dbReference type="KEGG" id="tng:GSTEN00031261G001"/>
<evidence type="ECO:0000256" key="1">
    <source>
        <dbReference type="ARBA" id="ARBA00004123"/>
    </source>
</evidence>
<evidence type="ECO:0000256" key="6">
    <source>
        <dbReference type="ARBA" id="ARBA00022833"/>
    </source>
</evidence>
<dbReference type="InterPro" id="IPR036236">
    <property type="entry name" value="Znf_C2H2_sf"/>
</dbReference>
<sequence length="341" mass="38853">MWLTAKCILAYAGIFSEDLIHIARSQAPGPDPYGAQLHNYSHPINMNMGMNVPTHHGPGAFFRYMRQPIKQELSCKWIDQNQMNRAKKTCDRTFSTMHEMVTHVSMDHVGGPEQTNHICYWEDCPREGKSFKAKYKLVNHIRVHTGEKPFPCPFPGCGKIFARSENLKIHKRTHTGEKPFKCEFDGCDRRFANSKRQEKAHACAHVRQAIHLQGVRQVLHTPQLSQETYEGTRVPRIRILPSRQLWIRVVHTASDGLHQHGRSHKNAAAGRAKHVWTHVIFKADSDLSNPISVPRGPRSRGRSKLSVGRACDNKSWQISQNRPRSSKPGQSAAEEVLLRHP</sequence>
<keyword evidence="3" id="KW-0479">Metal-binding</keyword>
<dbReference type="AlphaFoldDB" id="Q4RP62"/>
<dbReference type="SMART" id="SM00355">
    <property type="entry name" value="ZnF_C2H2"/>
    <property type="match status" value="4"/>
</dbReference>
<dbReference type="FunFam" id="3.30.160.60:FF:000035">
    <property type="entry name" value="Zinc finger protein ZIC 1"/>
    <property type="match status" value="1"/>
</dbReference>
<feature type="region of interest" description="Disordered" evidence="10">
    <location>
        <begin position="287"/>
        <end position="341"/>
    </location>
</feature>
<comment type="subcellular location">
    <subcellularLocation>
        <location evidence="1">Nucleus</location>
    </subcellularLocation>
</comment>
<evidence type="ECO:0000256" key="7">
    <source>
        <dbReference type="ARBA" id="ARBA00023125"/>
    </source>
</evidence>
<dbReference type="InterPro" id="IPR043359">
    <property type="entry name" value="GLI-like"/>
</dbReference>
<dbReference type="EMBL" id="CAAE01015008">
    <property type="protein sequence ID" value="CAG09820.1"/>
    <property type="molecule type" value="Genomic_DNA"/>
</dbReference>
<dbReference type="GO" id="GO:0000978">
    <property type="term" value="F:RNA polymerase II cis-regulatory region sequence-specific DNA binding"/>
    <property type="evidence" value="ECO:0007669"/>
    <property type="project" value="TreeGrafter"/>
</dbReference>
<dbReference type="PANTHER" id="PTHR45718">
    <property type="entry name" value="TRANSCRIPTIONAL ACTIVATOR CUBITUS INTERRUPTUS"/>
    <property type="match status" value="1"/>
</dbReference>
<dbReference type="PANTHER" id="PTHR45718:SF8">
    <property type="entry name" value="GLIS FAMILY ZINC FINGER 2"/>
    <property type="match status" value="1"/>
</dbReference>